<comment type="caution">
    <text evidence="1">The sequence shown here is derived from an EMBL/GenBank/DDBJ whole genome shotgun (WGS) entry which is preliminary data.</text>
</comment>
<dbReference type="EMBL" id="CAUOFW020007257">
    <property type="protein sequence ID" value="CAK9178213.1"/>
    <property type="molecule type" value="Genomic_DNA"/>
</dbReference>
<protein>
    <submittedName>
        <fullName evidence="1">Uncharacterized protein</fullName>
    </submittedName>
</protein>
<dbReference type="Proteomes" id="UP001642360">
    <property type="component" value="Unassembled WGS sequence"/>
</dbReference>
<gene>
    <name evidence="1" type="ORF">ILEXP_LOCUS48129</name>
</gene>
<sequence>MGVLAILSNESSWRALAQKLGVEVAETEMVIYATGTKMRGAGVGVPLAWGGAMVSNVMPHALGADGEALMVLGTTIETPMVMGAAGEEPM</sequence>
<accession>A0ABC8UB30</accession>
<name>A0ABC8UB30_9AQUA</name>
<dbReference type="AlphaFoldDB" id="A0ABC8UB30"/>
<proteinExistence type="predicted"/>
<evidence type="ECO:0000313" key="2">
    <source>
        <dbReference type="Proteomes" id="UP001642360"/>
    </source>
</evidence>
<feature type="non-terminal residue" evidence="1">
    <location>
        <position position="90"/>
    </location>
</feature>
<organism evidence="1 2">
    <name type="scientific">Ilex paraguariensis</name>
    <name type="common">yerba mate</name>
    <dbReference type="NCBI Taxonomy" id="185542"/>
    <lineage>
        <taxon>Eukaryota</taxon>
        <taxon>Viridiplantae</taxon>
        <taxon>Streptophyta</taxon>
        <taxon>Embryophyta</taxon>
        <taxon>Tracheophyta</taxon>
        <taxon>Spermatophyta</taxon>
        <taxon>Magnoliopsida</taxon>
        <taxon>eudicotyledons</taxon>
        <taxon>Gunneridae</taxon>
        <taxon>Pentapetalae</taxon>
        <taxon>asterids</taxon>
        <taxon>campanulids</taxon>
        <taxon>Aquifoliales</taxon>
        <taxon>Aquifoliaceae</taxon>
        <taxon>Ilex</taxon>
    </lineage>
</organism>
<reference evidence="1 2" key="1">
    <citation type="submission" date="2024-02" db="EMBL/GenBank/DDBJ databases">
        <authorList>
            <person name="Vignale AGUSTIN F."/>
            <person name="Sosa J E."/>
            <person name="Modenutti C."/>
        </authorList>
    </citation>
    <scope>NUCLEOTIDE SEQUENCE [LARGE SCALE GENOMIC DNA]</scope>
</reference>
<keyword evidence="2" id="KW-1185">Reference proteome</keyword>
<evidence type="ECO:0000313" key="1">
    <source>
        <dbReference type="EMBL" id="CAK9178213.1"/>
    </source>
</evidence>